<dbReference type="InterPro" id="IPR011320">
    <property type="entry name" value="RNase_H1_N"/>
</dbReference>
<reference evidence="4" key="1">
    <citation type="journal article" date="2020" name="Nat. Commun.">
        <title>Large-scale genome sequencing of mycorrhizal fungi provides insights into the early evolution of symbiotic traits.</title>
        <authorList>
            <person name="Miyauchi S."/>
            <person name="Kiss E."/>
            <person name="Kuo A."/>
            <person name="Drula E."/>
            <person name="Kohler A."/>
            <person name="Sanchez-Garcia M."/>
            <person name="Morin E."/>
            <person name="Andreopoulos B."/>
            <person name="Barry K.W."/>
            <person name="Bonito G."/>
            <person name="Buee M."/>
            <person name="Carver A."/>
            <person name="Chen C."/>
            <person name="Cichocki N."/>
            <person name="Clum A."/>
            <person name="Culley D."/>
            <person name="Crous P.W."/>
            <person name="Fauchery L."/>
            <person name="Girlanda M."/>
            <person name="Hayes R.D."/>
            <person name="Keri Z."/>
            <person name="LaButti K."/>
            <person name="Lipzen A."/>
            <person name="Lombard V."/>
            <person name="Magnuson J."/>
            <person name="Maillard F."/>
            <person name="Murat C."/>
            <person name="Nolan M."/>
            <person name="Ohm R.A."/>
            <person name="Pangilinan J."/>
            <person name="Pereira M.F."/>
            <person name="Perotto S."/>
            <person name="Peter M."/>
            <person name="Pfister S."/>
            <person name="Riley R."/>
            <person name="Sitrit Y."/>
            <person name="Stielow J.B."/>
            <person name="Szollosi G."/>
            <person name="Zifcakova L."/>
            <person name="Stursova M."/>
            <person name="Spatafora J.W."/>
            <person name="Tedersoo L."/>
            <person name="Vaario L.M."/>
            <person name="Yamada A."/>
            <person name="Yan M."/>
            <person name="Wang P."/>
            <person name="Xu J."/>
            <person name="Bruns T."/>
            <person name="Baldrian P."/>
            <person name="Vilgalys R."/>
            <person name="Dunand C."/>
            <person name="Henrissat B."/>
            <person name="Grigoriev I.V."/>
            <person name="Hibbett D."/>
            <person name="Nagy L.G."/>
            <person name="Martin F.M."/>
        </authorList>
    </citation>
    <scope>NUCLEOTIDE SEQUENCE</scope>
    <source>
        <strain evidence="4">UH-Tt-Lm1</strain>
    </source>
</reference>
<comment type="caution">
    <text evidence="4">The sequence shown here is derived from an EMBL/GenBank/DDBJ whole genome shotgun (WGS) entry which is preliminary data.</text>
</comment>
<keyword evidence="5" id="KW-1185">Reference proteome</keyword>
<dbReference type="Pfam" id="PF01693">
    <property type="entry name" value="Cauli_VI"/>
    <property type="match status" value="1"/>
</dbReference>
<name>A0A9P6L556_9AGAM</name>
<evidence type="ECO:0000256" key="2">
    <source>
        <dbReference type="SAM" id="Phobius"/>
    </source>
</evidence>
<keyword evidence="2" id="KW-0472">Membrane</keyword>
<dbReference type="Proteomes" id="UP000736335">
    <property type="component" value="Unassembled WGS sequence"/>
</dbReference>
<protein>
    <recommendedName>
        <fullName evidence="3">Ribonuclease H1 N-terminal domain-containing protein</fullName>
    </recommendedName>
</protein>
<evidence type="ECO:0000259" key="3">
    <source>
        <dbReference type="Pfam" id="PF01693"/>
    </source>
</evidence>
<feature type="compositionally biased region" description="Low complexity" evidence="1">
    <location>
        <begin position="222"/>
        <end position="234"/>
    </location>
</feature>
<feature type="domain" description="Ribonuclease H1 N-terminal" evidence="3">
    <location>
        <begin position="307"/>
        <end position="347"/>
    </location>
</feature>
<dbReference type="SUPFAM" id="SSF55658">
    <property type="entry name" value="L9 N-domain-like"/>
    <property type="match status" value="1"/>
</dbReference>
<reference evidence="4" key="2">
    <citation type="submission" date="2020-11" db="EMBL/GenBank/DDBJ databases">
        <authorList>
            <consortium name="DOE Joint Genome Institute"/>
            <person name="Kuo A."/>
            <person name="Miyauchi S."/>
            <person name="Kiss E."/>
            <person name="Drula E."/>
            <person name="Kohler A."/>
            <person name="Sanchez-Garcia M."/>
            <person name="Andreopoulos B."/>
            <person name="Barry K.W."/>
            <person name="Bonito G."/>
            <person name="Buee M."/>
            <person name="Carver A."/>
            <person name="Chen C."/>
            <person name="Cichocki N."/>
            <person name="Clum A."/>
            <person name="Culley D."/>
            <person name="Crous P.W."/>
            <person name="Fauchery L."/>
            <person name="Girlanda M."/>
            <person name="Hayes R."/>
            <person name="Keri Z."/>
            <person name="Labutti K."/>
            <person name="Lipzen A."/>
            <person name="Lombard V."/>
            <person name="Magnuson J."/>
            <person name="Maillard F."/>
            <person name="Morin E."/>
            <person name="Murat C."/>
            <person name="Nolan M."/>
            <person name="Ohm R."/>
            <person name="Pangilinan J."/>
            <person name="Pereira M."/>
            <person name="Perotto S."/>
            <person name="Peter M."/>
            <person name="Riley R."/>
            <person name="Sitrit Y."/>
            <person name="Stielow B."/>
            <person name="Szollosi G."/>
            <person name="Zifcakova L."/>
            <person name="Stursova M."/>
            <person name="Spatafora J.W."/>
            <person name="Tedersoo L."/>
            <person name="Vaario L.-M."/>
            <person name="Yamada A."/>
            <person name="Yan M."/>
            <person name="Wang P."/>
            <person name="Xu J."/>
            <person name="Bruns T."/>
            <person name="Baldrian P."/>
            <person name="Vilgalys R."/>
            <person name="Henrissat B."/>
            <person name="Grigoriev I.V."/>
            <person name="Hibbett D."/>
            <person name="Nagy L.G."/>
            <person name="Martin F.M."/>
        </authorList>
    </citation>
    <scope>NUCLEOTIDE SEQUENCE</scope>
    <source>
        <strain evidence="4">UH-Tt-Lm1</strain>
    </source>
</reference>
<proteinExistence type="predicted"/>
<accession>A0A9P6L556</accession>
<dbReference type="InterPro" id="IPR009027">
    <property type="entry name" value="Ribosomal_bL9/RNase_H1_N"/>
</dbReference>
<evidence type="ECO:0000256" key="1">
    <source>
        <dbReference type="SAM" id="MobiDB-lite"/>
    </source>
</evidence>
<dbReference type="Gene3D" id="3.40.970.10">
    <property type="entry name" value="Ribonuclease H1, N-terminal domain"/>
    <property type="match status" value="1"/>
</dbReference>
<dbReference type="EMBL" id="WIUZ02000011">
    <property type="protein sequence ID" value="KAF9782656.1"/>
    <property type="molecule type" value="Genomic_DNA"/>
</dbReference>
<dbReference type="AlphaFoldDB" id="A0A9P6L556"/>
<dbReference type="OrthoDB" id="3270804at2759"/>
<dbReference type="InterPro" id="IPR037056">
    <property type="entry name" value="RNase_H1_N_sf"/>
</dbReference>
<organism evidence="4 5">
    <name type="scientific">Thelephora terrestris</name>
    <dbReference type="NCBI Taxonomy" id="56493"/>
    <lineage>
        <taxon>Eukaryota</taxon>
        <taxon>Fungi</taxon>
        <taxon>Dikarya</taxon>
        <taxon>Basidiomycota</taxon>
        <taxon>Agaricomycotina</taxon>
        <taxon>Agaricomycetes</taxon>
        <taxon>Thelephorales</taxon>
        <taxon>Thelephoraceae</taxon>
        <taxon>Thelephora</taxon>
    </lineage>
</organism>
<evidence type="ECO:0000313" key="4">
    <source>
        <dbReference type="EMBL" id="KAF9782656.1"/>
    </source>
</evidence>
<keyword evidence="2" id="KW-0812">Transmembrane</keyword>
<feature type="transmembrane region" description="Helical" evidence="2">
    <location>
        <begin position="12"/>
        <end position="29"/>
    </location>
</feature>
<sequence>MVVDHPGLSQGIALVQAVVMPILTQMFLIKIRPLSWAVRETRIFLFVLRGRDRDQIGGDRVASSGRSSLLPEATQPPHWGFFPTKTLSRCSISPPPLNLAMPRQRNARRSIELSPTSAFDMCDGLLRMSFHLMIQLPKAELRDIRYVIDTLLTRADQLLDTAGPELSLNFTALAIDPEPIQQPWTEDFGAILVSTSTSVSSTSDVTPSMLSTSTFGRCTSNRVPVPNANATAPPVATPVPTPTRAPTPTLDDTQAPIMHGCHPLIISSRRFVGRPDYTHHPEFVRPGVPGPYRVPPTANGLADYPEYYVVSKGLYVGILLAWQEIAPWVTGVSCSNHRKFDSWDRAKYAYNSRLAAGTVEVLN</sequence>
<evidence type="ECO:0000313" key="5">
    <source>
        <dbReference type="Proteomes" id="UP000736335"/>
    </source>
</evidence>
<keyword evidence="2" id="KW-1133">Transmembrane helix</keyword>
<feature type="region of interest" description="Disordered" evidence="1">
    <location>
        <begin position="222"/>
        <end position="241"/>
    </location>
</feature>
<gene>
    <name evidence="4" type="ORF">BJ322DRAFT_1022250</name>
</gene>